<comment type="function">
    <text evidence="6">Catalyzes the transfer of a geranyl-geranyl moiety from geranyl-geranyl pyrophosphate to cysteines occuring in specific C-terminal amino acid sequences.</text>
</comment>
<dbReference type="OrthoDB" id="1658at2759"/>
<evidence type="ECO:0000256" key="7">
    <source>
        <dbReference type="SAM" id="MobiDB-lite"/>
    </source>
</evidence>
<dbReference type="PROSITE" id="PS51147">
    <property type="entry name" value="PFTA"/>
    <property type="match status" value="3"/>
</dbReference>
<dbReference type="Proteomes" id="UP000275078">
    <property type="component" value="Unassembled WGS sequence"/>
</dbReference>
<sequence length="432" mass="51230">MAMHGVKRGQVDATTSAEATAKAISAYNSLVDQVRDSRNSNAHTKEALSLTEQLLKENPEFYTIWNYRREIYSNGIFPTLTAPTDATDDDDTKRAEMARKLKEILVGELNYLLLPLLKKSPKCYWIWEYRLWFLRNFPYKTAGIPGLQQNTIRGELDLVHMMLDRDERNFHGWSYRRIIINMLAKECPDDPYVKTKESQVRYTDEMLRRSMKNYSAWYERSNVWNQWLDEKGEKGWDRMDRLGEELDKIHSAITTRPVDQSLWVYYAYLVRSNTEQAVPSEAKEWQAAERKANVIAPFLPKHTRLSILEEEKEWLLVLLQSVEERKQTEVLATKWVLKGLVEVTGLIWKVRDEETEAVEKMIKEKTPNDWWGEDGPPEEEEEEEEEQARDNRPIAERKDEERKQVKDWLIQLVEQDSMRRRRYEDWMKSLNV</sequence>
<evidence type="ECO:0000313" key="8">
    <source>
        <dbReference type="EMBL" id="RPA85320.1"/>
    </source>
</evidence>
<dbReference type="Pfam" id="PF01239">
    <property type="entry name" value="PPTA"/>
    <property type="match status" value="4"/>
</dbReference>
<dbReference type="AlphaFoldDB" id="A0A3N4IMG2"/>
<proteinExistence type="inferred from homology"/>
<name>A0A3N4IMG2_ASCIM</name>
<dbReference type="EC" id="2.5.1.60" evidence="6"/>
<evidence type="ECO:0000256" key="4">
    <source>
        <dbReference type="ARBA" id="ARBA00022737"/>
    </source>
</evidence>
<organism evidence="8 9">
    <name type="scientific">Ascobolus immersus RN42</name>
    <dbReference type="NCBI Taxonomy" id="1160509"/>
    <lineage>
        <taxon>Eukaryota</taxon>
        <taxon>Fungi</taxon>
        <taxon>Dikarya</taxon>
        <taxon>Ascomycota</taxon>
        <taxon>Pezizomycotina</taxon>
        <taxon>Pezizomycetes</taxon>
        <taxon>Pezizales</taxon>
        <taxon>Ascobolaceae</taxon>
        <taxon>Ascobolus</taxon>
    </lineage>
</organism>
<dbReference type="EMBL" id="ML119654">
    <property type="protein sequence ID" value="RPA85320.1"/>
    <property type="molecule type" value="Genomic_DNA"/>
</dbReference>
<evidence type="ECO:0000256" key="3">
    <source>
        <dbReference type="ARBA" id="ARBA00022679"/>
    </source>
</evidence>
<comment type="catalytic activity">
    <reaction evidence="5 6">
        <text>geranylgeranyl diphosphate + L-cysteinyl-[protein] = S-geranylgeranyl-L-cysteinyl-[protein] + diphosphate</text>
        <dbReference type="Rhea" id="RHEA:21240"/>
        <dbReference type="Rhea" id="RHEA-COMP:10131"/>
        <dbReference type="Rhea" id="RHEA-COMP:11537"/>
        <dbReference type="ChEBI" id="CHEBI:29950"/>
        <dbReference type="ChEBI" id="CHEBI:33019"/>
        <dbReference type="ChEBI" id="CHEBI:57533"/>
        <dbReference type="ChEBI" id="CHEBI:86021"/>
        <dbReference type="EC" id="2.5.1.60"/>
    </reaction>
</comment>
<gene>
    <name evidence="8" type="ORF">BJ508DRAFT_322763</name>
</gene>
<dbReference type="InterPro" id="IPR002088">
    <property type="entry name" value="Prenyl_trans_a"/>
</dbReference>
<dbReference type="SUPFAM" id="SSF48439">
    <property type="entry name" value="Protein prenylyltransferase"/>
    <property type="match status" value="1"/>
</dbReference>
<dbReference type="GO" id="GO:0005968">
    <property type="term" value="C:Rab-protein geranylgeranyltransferase complex"/>
    <property type="evidence" value="ECO:0007669"/>
    <property type="project" value="TreeGrafter"/>
</dbReference>
<evidence type="ECO:0000256" key="1">
    <source>
        <dbReference type="ARBA" id="ARBA00006734"/>
    </source>
</evidence>
<keyword evidence="4" id="KW-0677">Repeat</keyword>
<dbReference type="PANTHER" id="PTHR11129">
    <property type="entry name" value="PROTEIN FARNESYLTRANSFERASE ALPHA SUBUNIT/RAB GERANYLGERANYL TRANSFERASE ALPHA SUBUNIT"/>
    <property type="match status" value="1"/>
</dbReference>
<feature type="compositionally biased region" description="Basic and acidic residues" evidence="7">
    <location>
        <begin position="388"/>
        <end position="403"/>
    </location>
</feature>
<comment type="similarity">
    <text evidence="1 6">Belongs to the protein prenyltransferase subunit alpha family.</text>
</comment>
<keyword evidence="3 6" id="KW-0808">Transferase</keyword>
<dbReference type="STRING" id="1160509.A0A3N4IMG2"/>
<feature type="region of interest" description="Disordered" evidence="7">
    <location>
        <begin position="362"/>
        <end position="403"/>
    </location>
</feature>
<evidence type="ECO:0000313" key="9">
    <source>
        <dbReference type="Proteomes" id="UP000275078"/>
    </source>
</evidence>
<evidence type="ECO:0000256" key="5">
    <source>
        <dbReference type="ARBA" id="ARBA00047658"/>
    </source>
</evidence>
<dbReference type="Gene3D" id="1.25.40.120">
    <property type="entry name" value="Protein prenylyltransferase"/>
    <property type="match status" value="1"/>
</dbReference>
<evidence type="ECO:0000256" key="6">
    <source>
        <dbReference type="RuleBase" id="RU367120"/>
    </source>
</evidence>
<reference evidence="8 9" key="1">
    <citation type="journal article" date="2018" name="Nat. Ecol. Evol.">
        <title>Pezizomycetes genomes reveal the molecular basis of ectomycorrhizal truffle lifestyle.</title>
        <authorList>
            <person name="Murat C."/>
            <person name="Payen T."/>
            <person name="Noel B."/>
            <person name="Kuo A."/>
            <person name="Morin E."/>
            <person name="Chen J."/>
            <person name="Kohler A."/>
            <person name="Krizsan K."/>
            <person name="Balestrini R."/>
            <person name="Da Silva C."/>
            <person name="Montanini B."/>
            <person name="Hainaut M."/>
            <person name="Levati E."/>
            <person name="Barry K.W."/>
            <person name="Belfiori B."/>
            <person name="Cichocki N."/>
            <person name="Clum A."/>
            <person name="Dockter R.B."/>
            <person name="Fauchery L."/>
            <person name="Guy J."/>
            <person name="Iotti M."/>
            <person name="Le Tacon F."/>
            <person name="Lindquist E.A."/>
            <person name="Lipzen A."/>
            <person name="Malagnac F."/>
            <person name="Mello A."/>
            <person name="Molinier V."/>
            <person name="Miyauchi S."/>
            <person name="Poulain J."/>
            <person name="Riccioni C."/>
            <person name="Rubini A."/>
            <person name="Sitrit Y."/>
            <person name="Splivallo R."/>
            <person name="Traeger S."/>
            <person name="Wang M."/>
            <person name="Zifcakova L."/>
            <person name="Wipf D."/>
            <person name="Zambonelli A."/>
            <person name="Paolocci F."/>
            <person name="Nowrousian M."/>
            <person name="Ottonello S."/>
            <person name="Baldrian P."/>
            <person name="Spatafora J.W."/>
            <person name="Henrissat B."/>
            <person name="Nagy L.G."/>
            <person name="Aury J.M."/>
            <person name="Wincker P."/>
            <person name="Grigoriev I.V."/>
            <person name="Bonfante P."/>
            <person name="Martin F.M."/>
        </authorList>
    </citation>
    <scope>NUCLEOTIDE SEQUENCE [LARGE SCALE GENOMIC DNA]</scope>
    <source>
        <strain evidence="8 9">RN42</strain>
    </source>
</reference>
<evidence type="ECO:0000256" key="2">
    <source>
        <dbReference type="ARBA" id="ARBA00022602"/>
    </source>
</evidence>
<protein>
    <recommendedName>
        <fullName evidence="6">Geranylgeranyl transferase type-2 subunit alpha</fullName>
        <ecNumber evidence="6">2.5.1.60</ecNumber>
    </recommendedName>
    <alternativeName>
        <fullName evidence="6">Geranylgeranyl transferase type II subunit alpha</fullName>
    </alternativeName>
</protein>
<dbReference type="PANTHER" id="PTHR11129:SF2">
    <property type="entry name" value="GERANYLGERANYL TRANSFERASE TYPE-2 SUBUNIT ALPHA"/>
    <property type="match status" value="1"/>
</dbReference>
<keyword evidence="2 6" id="KW-0637">Prenyltransferase</keyword>
<dbReference type="GO" id="GO:0097354">
    <property type="term" value="P:prenylation"/>
    <property type="evidence" value="ECO:0007669"/>
    <property type="project" value="UniProtKB-UniRule"/>
</dbReference>
<keyword evidence="9" id="KW-1185">Reference proteome</keyword>
<accession>A0A3N4IMG2</accession>
<feature type="compositionally biased region" description="Acidic residues" evidence="7">
    <location>
        <begin position="371"/>
        <end position="387"/>
    </location>
</feature>
<dbReference type="GO" id="GO:0004663">
    <property type="term" value="F:Rab geranylgeranyltransferase activity"/>
    <property type="evidence" value="ECO:0007669"/>
    <property type="project" value="UniProtKB-UniRule"/>
</dbReference>